<dbReference type="RefSeq" id="WP_307244559.1">
    <property type="nucleotide sequence ID" value="NZ_JAUSQZ010000001.1"/>
</dbReference>
<gene>
    <name evidence="1" type="ORF">J2S57_003663</name>
</gene>
<evidence type="ECO:0000313" key="2">
    <source>
        <dbReference type="Proteomes" id="UP001235712"/>
    </source>
</evidence>
<organism evidence="1 2">
    <name type="scientific">Kineosporia succinea</name>
    <dbReference type="NCBI Taxonomy" id="84632"/>
    <lineage>
        <taxon>Bacteria</taxon>
        <taxon>Bacillati</taxon>
        <taxon>Actinomycetota</taxon>
        <taxon>Actinomycetes</taxon>
        <taxon>Kineosporiales</taxon>
        <taxon>Kineosporiaceae</taxon>
        <taxon>Kineosporia</taxon>
    </lineage>
</organism>
<evidence type="ECO:0000313" key="1">
    <source>
        <dbReference type="EMBL" id="MDP9827914.1"/>
    </source>
</evidence>
<protein>
    <recommendedName>
        <fullName evidence="3">Excreted virulence factor EspC (Type VII ESX diderm)</fullName>
    </recommendedName>
</protein>
<comment type="caution">
    <text evidence="1">The sequence shown here is derived from an EMBL/GenBank/DDBJ whole genome shotgun (WGS) entry which is preliminary data.</text>
</comment>
<proteinExistence type="predicted"/>
<accession>A0ABT9P5D9</accession>
<dbReference type="EMBL" id="JAUSQZ010000001">
    <property type="protein sequence ID" value="MDP9827914.1"/>
    <property type="molecule type" value="Genomic_DNA"/>
</dbReference>
<keyword evidence="2" id="KW-1185">Reference proteome</keyword>
<reference evidence="1 2" key="1">
    <citation type="submission" date="2023-07" db="EMBL/GenBank/DDBJ databases">
        <title>Sequencing the genomes of 1000 actinobacteria strains.</title>
        <authorList>
            <person name="Klenk H.-P."/>
        </authorList>
    </citation>
    <scope>NUCLEOTIDE SEQUENCE [LARGE SCALE GENOMIC DNA]</scope>
    <source>
        <strain evidence="1 2">DSM 44388</strain>
    </source>
</reference>
<sequence length="102" mass="11024">MTTSYVKIELPVLESTASRLGQVAGDLTNSRSLADQDARVLGEGSLASALGEFSDNWHRRRENLITGVQGAQKFVSDAVTAYRELDRQLTEAVTINDGQGAK</sequence>
<dbReference type="Proteomes" id="UP001235712">
    <property type="component" value="Unassembled WGS sequence"/>
</dbReference>
<evidence type="ECO:0008006" key="3">
    <source>
        <dbReference type="Google" id="ProtNLM"/>
    </source>
</evidence>
<name>A0ABT9P5D9_9ACTN</name>